<feature type="transmembrane region" description="Helical" evidence="6">
    <location>
        <begin position="93"/>
        <end position="111"/>
    </location>
</feature>
<feature type="transmembrane region" description="Helical" evidence="6">
    <location>
        <begin position="218"/>
        <end position="239"/>
    </location>
</feature>
<comment type="function">
    <text evidence="6">Required for efficient N-glycosylation. Necessary for maintaining optimal levels of dolichol-linked oligosaccharides. Hydrolyzes dolichyl pyrophosphate at a very high rate and dolichyl monophosphate at a much lower rate. Does not act on phosphatidate.</text>
</comment>
<feature type="transmembrane region" description="Helical" evidence="6">
    <location>
        <begin position="190"/>
        <end position="212"/>
    </location>
</feature>
<proteinExistence type="inferred from homology"/>
<evidence type="ECO:0000256" key="2">
    <source>
        <dbReference type="ARBA" id="ARBA00022692"/>
    </source>
</evidence>
<dbReference type="GO" id="GO:0005789">
    <property type="term" value="C:endoplasmic reticulum membrane"/>
    <property type="evidence" value="ECO:0007669"/>
    <property type="project" value="UniProtKB-SubCell"/>
</dbReference>
<feature type="compositionally biased region" description="Low complexity" evidence="7">
    <location>
        <begin position="122"/>
        <end position="131"/>
    </location>
</feature>
<feature type="transmembrane region" description="Helical" evidence="6">
    <location>
        <begin position="22"/>
        <end position="45"/>
    </location>
</feature>
<name>A0AAD9HX01_9PEZI</name>
<evidence type="ECO:0000256" key="3">
    <source>
        <dbReference type="ARBA" id="ARBA00022801"/>
    </source>
</evidence>
<dbReference type="Gene3D" id="1.20.144.10">
    <property type="entry name" value="Phosphatidic acid phosphatase type 2/haloperoxidase"/>
    <property type="match status" value="1"/>
</dbReference>
<comment type="pathway">
    <text evidence="6">Protein modification; protein glycosylation.</text>
</comment>
<keyword evidence="5 6" id="KW-0472">Membrane</keyword>
<evidence type="ECO:0000256" key="7">
    <source>
        <dbReference type="SAM" id="MobiDB-lite"/>
    </source>
</evidence>
<dbReference type="PANTHER" id="PTHR11247:SF1">
    <property type="entry name" value="DOLICHYLDIPHOSPHATASE 1"/>
    <property type="match status" value="1"/>
</dbReference>
<dbReference type="InterPro" id="IPR000326">
    <property type="entry name" value="PAP2/HPO"/>
</dbReference>
<dbReference type="SUPFAM" id="SSF48317">
    <property type="entry name" value="Acid phosphatase/Vanadium-dependent haloperoxidase"/>
    <property type="match status" value="1"/>
</dbReference>
<keyword evidence="6" id="KW-0256">Endoplasmic reticulum</keyword>
<gene>
    <name evidence="9" type="ORF">P8C59_000316</name>
</gene>
<dbReference type="EC" id="3.6.1.43" evidence="6"/>
<evidence type="ECO:0000313" key="10">
    <source>
        <dbReference type="Proteomes" id="UP001217918"/>
    </source>
</evidence>
<evidence type="ECO:0000256" key="4">
    <source>
        <dbReference type="ARBA" id="ARBA00022989"/>
    </source>
</evidence>
<accession>A0AAD9HX01</accession>
<sequence>MEDTPLASLSLTHVYYNPNDPLSYLCAWLALVPQALCVVYATLIWSTREAEVALMFAGQLACEAVNFALKRLIKEERPRRIHLTGKGYGMPSSHAQFAFFWAVALALFLLARHRPRGGGAVTREVATAAAEQEQEQHQRGEAGGRGRGNGAVSPGQRSVGKQDGAHTGLQALNRTIEEYTHKPWSASERAAVSLLAFALAGLVAWSRVYLGYHTPKQVVVGCAAGALSAVAWFGATYVVRDLGLLAWALQIPLARWLRLRDLVVEEDLCQAGWEKWESLRRAKKLKKTA</sequence>
<dbReference type="PANTHER" id="PTHR11247">
    <property type="entry name" value="PALMITOYL-PROTEIN THIOESTERASE/DOLICHYLDIPHOSPHATASE 1"/>
    <property type="match status" value="1"/>
</dbReference>
<protein>
    <recommendedName>
        <fullName evidence="6">Dolichyldiphosphatase</fullName>
        <ecNumber evidence="6">3.6.1.43</ecNumber>
    </recommendedName>
</protein>
<comment type="catalytic activity">
    <reaction evidence="6">
        <text>a di-trans,poly-cis-dolichyl diphosphate + H2O = a di-trans,poly-cis-dolichyl phosphate + phosphate + H(+)</text>
        <dbReference type="Rhea" id="RHEA:14385"/>
        <dbReference type="Rhea" id="RHEA-COMP:19498"/>
        <dbReference type="Rhea" id="RHEA-COMP:19506"/>
        <dbReference type="ChEBI" id="CHEBI:15377"/>
        <dbReference type="ChEBI" id="CHEBI:15378"/>
        <dbReference type="ChEBI" id="CHEBI:43474"/>
        <dbReference type="ChEBI" id="CHEBI:57497"/>
        <dbReference type="ChEBI" id="CHEBI:57683"/>
        <dbReference type="EC" id="3.6.1.43"/>
    </reaction>
</comment>
<reference evidence="9" key="1">
    <citation type="journal article" date="2023" name="Mol. Plant Microbe Interact.">
        <title>Elucidating the Obligate Nature and Biological Capacity of an Invasive Fungal Corn Pathogen.</title>
        <authorList>
            <person name="MacCready J.S."/>
            <person name="Roggenkamp E.M."/>
            <person name="Gdanetz K."/>
            <person name="Chilvers M.I."/>
        </authorList>
    </citation>
    <scope>NUCLEOTIDE SEQUENCE</scope>
    <source>
        <strain evidence="9">PM02</strain>
    </source>
</reference>
<comment type="caution">
    <text evidence="9">The sequence shown here is derived from an EMBL/GenBank/DDBJ whole genome shotgun (WGS) entry which is preliminary data.</text>
</comment>
<dbReference type="SMART" id="SM00014">
    <property type="entry name" value="acidPPc"/>
    <property type="match status" value="1"/>
</dbReference>
<feature type="region of interest" description="Disordered" evidence="7">
    <location>
        <begin position="122"/>
        <end position="164"/>
    </location>
</feature>
<dbReference type="Proteomes" id="UP001217918">
    <property type="component" value="Unassembled WGS sequence"/>
</dbReference>
<comment type="similarity">
    <text evidence="6">Belongs to the dolichyldiphosphatase family.</text>
</comment>
<dbReference type="EMBL" id="JAQQPM010000001">
    <property type="protein sequence ID" value="KAK2066504.1"/>
    <property type="molecule type" value="Genomic_DNA"/>
</dbReference>
<keyword evidence="2 6" id="KW-0812">Transmembrane</keyword>
<organism evidence="9 10">
    <name type="scientific">Phyllachora maydis</name>
    <dbReference type="NCBI Taxonomy" id="1825666"/>
    <lineage>
        <taxon>Eukaryota</taxon>
        <taxon>Fungi</taxon>
        <taxon>Dikarya</taxon>
        <taxon>Ascomycota</taxon>
        <taxon>Pezizomycotina</taxon>
        <taxon>Sordariomycetes</taxon>
        <taxon>Sordariomycetidae</taxon>
        <taxon>Phyllachorales</taxon>
        <taxon>Phyllachoraceae</taxon>
        <taxon>Phyllachora</taxon>
    </lineage>
</organism>
<feature type="compositionally biased region" description="Basic and acidic residues" evidence="7">
    <location>
        <begin position="134"/>
        <end position="144"/>
    </location>
</feature>
<dbReference type="GO" id="GO:0047874">
    <property type="term" value="F:dolichyldiphosphatase activity"/>
    <property type="evidence" value="ECO:0007669"/>
    <property type="project" value="UniProtKB-UniRule"/>
</dbReference>
<dbReference type="InterPro" id="IPR039667">
    <property type="entry name" value="Dolichyldiphosphatase_PAP2"/>
</dbReference>
<dbReference type="AlphaFoldDB" id="A0AAD9HX01"/>
<feature type="domain" description="Phosphatidic acid phosphatase type 2/haloperoxidase" evidence="8">
    <location>
        <begin position="52"/>
        <end position="233"/>
    </location>
</feature>
<dbReference type="InterPro" id="IPR036938">
    <property type="entry name" value="PAP2/HPO_sf"/>
</dbReference>
<keyword evidence="3 6" id="KW-0378">Hydrolase</keyword>
<keyword evidence="10" id="KW-1185">Reference proteome</keyword>
<dbReference type="CDD" id="cd03382">
    <property type="entry name" value="PAP2_dolichyldiphosphatase"/>
    <property type="match status" value="1"/>
</dbReference>
<dbReference type="GO" id="GO:0008610">
    <property type="term" value="P:lipid biosynthetic process"/>
    <property type="evidence" value="ECO:0007669"/>
    <property type="project" value="TreeGrafter"/>
</dbReference>
<keyword evidence="4 6" id="KW-1133">Transmembrane helix</keyword>
<dbReference type="GO" id="GO:0006487">
    <property type="term" value="P:protein N-linked glycosylation"/>
    <property type="evidence" value="ECO:0007669"/>
    <property type="project" value="UniProtKB-UniRule"/>
</dbReference>
<evidence type="ECO:0000256" key="5">
    <source>
        <dbReference type="ARBA" id="ARBA00023136"/>
    </source>
</evidence>
<evidence type="ECO:0000256" key="6">
    <source>
        <dbReference type="RuleBase" id="RU367078"/>
    </source>
</evidence>
<evidence type="ECO:0000313" key="9">
    <source>
        <dbReference type="EMBL" id="KAK2066504.1"/>
    </source>
</evidence>
<comment type="subcellular location">
    <subcellularLocation>
        <location evidence="6">Endoplasmic reticulum membrane</location>
        <topology evidence="6">Multi-pass membrane protein</topology>
    </subcellularLocation>
    <subcellularLocation>
        <location evidence="1">Membrane</location>
        <topology evidence="1">Multi-pass membrane protein</topology>
    </subcellularLocation>
</comment>
<evidence type="ECO:0000256" key="1">
    <source>
        <dbReference type="ARBA" id="ARBA00004141"/>
    </source>
</evidence>
<dbReference type="Pfam" id="PF01569">
    <property type="entry name" value="PAP2"/>
    <property type="match status" value="1"/>
</dbReference>
<evidence type="ECO:0000259" key="8">
    <source>
        <dbReference type="SMART" id="SM00014"/>
    </source>
</evidence>